<sequence>MRARELRFGLYADEQGLAWVDRLVDAAVEPRCARIVGRDIADTMPGGELPTAGMYDFLAEQWALENPGRPCGTRRPVELRVRLTCSLRTWRSIRGTVIRTLCPEGSAPHTCHVPWMAR</sequence>
<keyword evidence="2" id="KW-1185">Reference proteome</keyword>
<comment type="caution">
    <text evidence="1">The sequence shown here is derived from an EMBL/GenBank/DDBJ whole genome shotgun (WGS) entry which is preliminary data.</text>
</comment>
<gene>
    <name evidence="1" type="ORF">Sspor_33820</name>
</gene>
<name>A0ABQ3TBS8_9ACTN</name>
<proteinExistence type="predicted"/>
<evidence type="ECO:0000313" key="2">
    <source>
        <dbReference type="Proteomes" id="UP000608522"/>
    </source>
</evidence>
<dbReference type="Proteomes" id="UP000608522">
    <property type="component" value="Unassembled WGS sequence"/>
</dbReference>
<evidence type="ECO:0000313" key="1">
    <source>
        <dbReference type="EMBL" id="GHI77821.1"/>
    </source>
</evidence>
<reference evidence="2" key="1">
    <citation type="submission" date="2023-07" db="EMBL/GenBank/DDBJ databases">
        <title>Whole genome shotgun sequence of Streptomyces spororaveus NBRC 15456.</title>
        <authorList>
            <person name="Komaki H."/>
            <person name="Tamura T."/>
        </authorList>
    </citation>
    <scope>NUCLEOTIDE SEQUENCE [LARGE SCALE GENOMIC DNA]</scope>
    <source>
        <strain evidence="2">NBRC 15456</strain>
    </source>
</reference>
<organism evidence="1 2">
    <name type="scientific">Streptomyces spororaveus</name>
    <dbReference type="NCBI Taxonomy" id="284039"/>
    <lineage>
        <taxon>Bacteria</taxon>
        <taxon>Bacillati</taxon>
        <taxon>Actinomycetota</taxon>
        <taxon>Actinomycetes</taxon>
        <taxon>Kitasatosporales</taxon>
        <taxon>Streptomycetaceae</taxon>
        <taxon>Streptomyces</taxon>
    </lineage>
</organism>
<protein>
    <submittedName>
        <fullName evidence="1">Uncharacterized protein</fullName>
    </submittedName>
</protein>
<dbReference type="EMBL" id="BNED01000005">
    <property type="protein sequence ID" value="GHI77821.1"/>
    <property type="molecule type" value="Genomic_DNA"/>
</dbReference>
<dbReference type="RefSeq" id="WP_202199777.1">
    <property type="nucleotide sequence ID" value="NZ_BAAATO010000013.1"/>
</dbReference>
<accession>A0ABQ3TBS8</accession>